<gene>
    <name evidence="5" type="primary">EFM4</name>
    <name evidence="7" type="ORF">EHS24_002162</name>
</gene>
<dbReference type="PANTHER" id="PTHR12843">
    <property type="entry name" value="PROTEIN-LYSINE N-METHYLTRANSFERASE METTL10"/>
    <property type="match status" value="1"/>
</dbReference>
<evidence type="ECO:0000256" key="3">
    <source>
        <dbReference type="ARBA" id="ARBA00022679"/>
    </source>
</evidence>
<name>A0A427XI67_9TREE</name>
<comment type="function">
    <text evidence="5">S-adenosyl-L-methionine-dependent protein-lysine N-methyltransferase that mono- and dimethylates elongation factor 1-alpha at 'Lys-316'. May play a role in intracellular transport.</text>
</comment>
<dbReference type="FunFam" id="3.40.50.150:FF:000624">
    <property type="entry name" value="Protein-lysine N-methyltransferase EFM4"/>
    <property type="match status" value="1"/>
</dbReference>
<dbReference type="EC" id="2.1.1.-" evidence="5"/>
<dbReference type="GO" id="GO:0016192">
    <property type="term" value="P:vesicle-mediated transport"/>
    <property type="evidence" value="ECO:0007669"/>
    <property type="project" value="UniProtKB-UniRule"/>
</dbReference>
<dbReference type="GO" id="GO:0016279">
    <property type="term" value="F:protein-lysine N-methyltransferase activity"/>
    <property type="evidence" value="ECO:0007669"/>
    <property type="project" value="UniProtKB-UniRule"/>
</dbReference>
<comment type="similarity">
    <text evidence="1">Belongs to the eukaryotic-type N-acetylglucosamine kinase family.</text>
</comment>
<evidence type="ECO:0000313" key="7">
    <source>
        <dbReference type="EMBL" id="RSH78437.1"/>
    </source>
</evidence>
<evidence type="ECO:0000313" key="8">
    <source>
        <dbReference type="Proteomes" id="UP000279236"/>
    </source>
</evidence>
<evidence type="ECO:0000256" key="4">
    <source>
        <dbReference type="ARBA" id="ARBA00022691"/>
    </source>
</evidence>
<feature type="domain" description="ATPase BadF/BadG/BcrA/BcrD type" evidence="6">
    <location>
        <begin position="266"/>
        <end position="574"/>
    </location>
</feature>
<organism evidence="7 8">
    <name type="scientific">Apiotrichum porosum</name>
    <dbReference type="NCBI Taxonomy" id="105984"/>
    <lineage>
        <taxon>Eukaryota</taxon>
        <taxon>Fungi</taxon>
        <taxon>Dikarya</taxon>
        <taxon>Basidiomycota</taxon>
        <taxon>Agaricomycotina</taxon>
        <taxon>Tremellomycetes</taxon>
        <taxon>Trichosporonales</taxon>
        <taxon>Trichosporonaceae</taxon>
        <taxon>Apiotrichum</taxon>
    </lineage>
</organism>
<dbReference type="InterPro" id="IPR029063">
    <property type="entry name" value="SAM-dependent_MTases_sf"/>
</dbReference>
<keyword evidence="8" id="KW-1185">Reference proteome</keyword>
<dbReference type="OrthoDB" id="10069295at2759"/>
<dbReference type="SUPFAM" id="SSF53335">
    <property type="entry name" value="S-adenosyl-L-methionine-dependent methyltransferases"/>
    <property type="match status" value="1"/>
</dbReference>
<dbReference type="InterPro" id="IPR043129">
    <property type="entry name" value="ATPase_NBD"/>
</dbReference>
<keyword evidence="3 5" id="KW-0808">Transferase</keyword>
<keyword evidence="4 5" id="KW-0949">S-adenosyl-L-methionine</keyword>
<dbReference type="InterPro" id="IPR002731">
    <property type="entry name" value="ATPase_BadF"/>
</dbReference>
<protein>
    <recommendedName>
        <fullName evidence="5">Protein-lysine N-methyltransferase EFM4</fullName>
        <ecNumber evidence="5">2.1.1.-</ecNumber>
    </recommendedName>
    <alternativeName>
        <fullName evidence="5">Elongation factor methyltransferase 4</fullName>
    </alternativeName>
</protein>
<dbReference type="GO" id="GO:0005737">
    <property type="term" value="C:cytoplasm"/>
    <property type="evidence" value="ECO:0007669"/>
    <property type="project" value="UniProtKB-SubCell"/>
</dbReference>
<keyword evidence="2 5" id="KW-0489">Methyltransferase</keyword>
<dbReference type="PANTHER" id="PTHR12843:SF5">
    <property type="entry name" value="EEF1A LYSINE METHYLTRANSFERASE 2"/>
    <property type="match status" value="1"/>
</dbReference>
<dbReference type="EMBL" id="RSCE01000012">
    <property type="protein sequence ID" value="RSH78437.1"/>
    <property type="molecule type" value="Genomic_DNA"/>
</dbReference>
<comment type="subcellular location">
    <subcellularLocation>
        <location evidence="5">Cytoplasm</location>
    </subcellularLocation>
</comment>
<keyword evidence="5" id="KW-0813">Transport</keyword>
<evidence type="ECO:0000256" key="5">
    <source>
        <dbReference type="HAMAP-Rule" id="MF_03188"/>
    </source>
</evidence>
<dbReference type="Pfam" id="PF01869">
    <property type="entry name" value="BcrAD_BadFG"/>
    <property type="match status" value="1"/>
</dbReference>
<reference evidence="7 8" key="1">
    <citation type="submission" date="2018-11" db="EMBL/GenBank/DDBJ databases">
        <title>Genome sequence of Apiotrichum porosum DSM 27194.</title>
        <authorList>
            <person name="Aliyu H."/>
            <person name="Gorte O."/>
            <person name="Ochsenreither K."/>
        </authorList>
    </citation>
    <scope>NUCLEOTIDE SEQUENCE [LARGE SCALE GENOMIC DNA]</scope>
    <source>
        <strain evidence="7 8">DSM 27194</strain>
    </source>
</reference>
<comment type="similarity">
    <text evidence="5">Belongs to the class I-like SAM-binding methyltransferase superfamily. EFM4 family.</text>
</comment>
<evidence type="ECO:0000256" key="2">
    <source>
        <dbReference type="ARBA" id="ARBA00022603"/>
    </source>
</evidence>
<dbReference type="SUPFAM" id="SSF53067">
    <property type="entry name" value="Actin-like ATPase domain"/>
    <property type="match status" value="2"/>
</dbReference>
<dbReference type="Gene3D" id="3.30.420.40">
    <property type="match status" value="2"/>
</dbReference>
<dbReference type="CDD" id="cd02440">
    <property type="entry name" value="AdoMet_MTases"/>
    <property type="match status" value="1"/>
</dbReference>
<dbReference type="AlphaFoldDB" id="A0A427XI67"/>
<dbReference type="GO" id="GO:0032259">
    <property type="term" value="P:methylation"/>
    <property type="evidence" value="ECO:0007669"/>
    <property type="project" value="UniProtKB-KW"/>
</dbReference>
<dbReference type="InterPro" id="IPR026635">
    <property type="entry name" value="Efm4/METTL10"/>
</dbReference>
<dbReference type="STRING" id="105984.A0A427XI67"/>
<dbReference type="Proteomes" id="UP000279236">
    <property type="component" value="Unassembled WGS sequence"/>
</dbReference>
<keyword evidence="5" id="KW-0963">Cytoplasm</keyword>
<accession>A0A427XI67</accession>
<sequence length="612" mass="64674">MSDDEELPPSKLGTKEHWDMVYDRENRVFEDVGDEGEVWFGESAVDKMRAWAHTNLPAHQAGSDPLRILECGSGNGTLLLSFLTSPGPDPQSFHLTGIDYSAGATKLGASIEASRREQLEDEDELDEDDVLNEVTCEWRQGDLLRDDLGETWDLVMDKGTFDALALSQEPVAESGDRLPSRVYPERVARLVRPGGFFLITSCNFTEEEIKKRYTAPGVPFTFHSSVPHRSFSFGGKTGTTVCTVAFTKNQDAPATATTSDPLYACVDCGGTKTEVVIASEKGILARALGGTGNMAEVGLQQSFKTIVATALSALESLGFKEEPHANGTANGHSEVSSVCPVQFADIWVGISGCDTPLDQANMSALLSPFFRRPVAVYNDALLLGGGLLQANARWGIAVIAGTGSIAVGVELDSNGELVQSARRGGHGYLLGDDGSAYDVGRCAVRAAVHAFDAGEETSGGVAAHLRAHFVVENTGELLAKVHDLDNTLPPIEACNKQKLRISSASRGVLEAFTQSPPDPLAATAVADAIAPLAASVVFLAKQLVSKSPLGDRPRSLSDAVLVCGGGVIRQDAYRAVFLDVCAAQGVVFGNGVVVVEDVAGTAALGLVQRAKG</sequence>
<proteinExistence type="inferred from homology"/>
<evidence type="ECO:0000259" key="6">
    <source>
        <dbReference type="Pfam" id="PF01869"/>
    </source>
</evidence>
<dbReference type="HAMAP" id="MF_03188">
    <property type="entry name" value="Methyltr_EFM4"/>
    <property type="match status" value="1"/>
</dbReference>
<evidence type="ECO:0000256" key="1">
    <source>
        <dbReference type="ARBA" id="ARBA00006198"/>
    </source>
</evidence>
<comment type="caution">
    <text evidence="7">The sequence shown here is derived from an EMBL/GenBank/DDBJ whole genome shotgun (WGS) entry which is preliminary data.</text>
</comment>
<dbReference type="Gene3D" id="3.40.50.150">
    <property type="entry name" value="Vaccinia Virus protein VP39"/>
    <property type="match status" value="1"/>
</dbReference>